<accession>A0A1L7XS90</accession>
<reference evidence="2 3" key="1">
    <citation type="submission" date="2016-03" db="EMBL/GenBank/DDBJ databases">
        <authorList>
            <person name="Ploux O."/>
        </authorList>
    </citation>
    <scope>NUCLEOTIDE SEQUENCE [LARGE SCALE GENOMIC DNA]</scope>
    <source>
        <strain evidence="2 3">UAMH 11012</strain>
    </source>
</reference>
<evidence type="ECO:0000259" key="1">
    <source>
        <dbReference type="Pfam" id="PF06985"/>
    </source>
</evidence>
<dbReference type="Proteomes" id="UP000184330">
    <property type="component" value="Unassembled WGS sequence"/>
</dbReference>
<dbReference type="OrthoDB" id="5125733at2759"/>
<evidence type="ECO:0000313" key="2">
    <source>
        <dbReference type="EMBL" id="CZR67838.1"/>
    </source>
</evidence>
<sequence>MNSITLNTLREPDESTIQLKTVPSSTCPDPIGELSASLEAIEILPGGLCSVCNSMTATSDGLISLITTEGYAHHAFPHLQASAKSGCGFCASIFSHLSRARLATLDSDEKKVEVPFDENVRTHIFGHCEEMIRERKRTSILKCITVEFIFESRKCILHVPAPNSPFLMESTLAFKVFTDISEQIRKCPLLIGGKWELLSFDQKNPQISVTGKKIAEESRKLLHECATKHSSTCPSGLITRLPTRVLNINSDRNSQGLSLHISAADERGQYAALSYCWGPPPHDCFTTRSTLDDPSKFDWEKLPATIKDAVNVTRDLGIRYLWVDSLCIAQDDEADKSEEIKSMGRIYKNAAVTIAAASTPSVHEGFLEDRPIPITEFPIEIWGNRKLNFKFWIHQNMLKGPKEPLDRRGWTFQESLLSPRILYYGSKDLVWKCQLKTFQPVLPSHDLYSTSPLWGDIYRLPSAIFDLPSGTPLLITDFWLRIQTNYSRRKLGLTEDRYRALGGIVEEIQRVTGDTYIAGVWKNNIVEALAWFDTDTAIEDAAPQVAKPPTDRPSWSWLARLRPISALSLQAFDDTRRMELLSWSVKLTDESAPFGHVEAAELEVSGLVIQTTKIPADIIAKKSRFFKLMLDFNVPNSGEKAPINRVREDYYYFLLGRNGVGTIALLLQSLEDGSFIRLGIASMSDMTSTIWSMADAHRMKLKLV</sequence>
<dbReference type="PANTHER" id="PTHR33112:SF16">
    <property type="entry name" value="HETEROKARYON INCOMPATIBILITY DOMAIN-CONTAINING PROTEIN"/>
    <property type="match status" value="1"/>
</dbReference>
<dbReference type="Pfam" id="PF06985">
    <property type="entry name" value="HET"/>
    <property type="match status" value="1"/>
</dbReference>
<gene>
    <name evidence="2" type="ORF">PAC_17737</name>
</gene>
<evidence type="ECO:0000313" key="3">
    <source>
        <dbReference type="Proteomes" id="UP000184330"/>
    </source>
</evidence>
<keyword evidence="3" id="KW-1185">Reference proteome</keyword>
<dbReference type="AlphaFoldDB" id="A0A1L7XS90"/>
<dbReference type="STRING" id="576137.A0A1L7XS90"/>
<feature type="domain" description="Heterokaryon incompatibility" evidence="1">
    <location>
        <begin position="270"/>
        <end position="414"/>
    </location>
</feature>
<dbReference type="InterPro" id="IPR010730">
    <property type="entry name" value="HET"/>
</dbReference>
<protein>
    <recommendedName>
        <fullName evidence="1">Heterokaryon incompatibility domain-containing protein</fullName>
    </recommendedName>
</protein>
<dbReference type="EMBL" id="FJOG01000048">
    <property type="protein sequence ID" value="CZR67838.1"/>
    <property type="molecule type" value="Genomic_DNA"/>
</dbReference>
<name>A0A1L7XS90_9HELO</name>
<organism evidence="2 3">
    <name type="scientific">Phialocephala subalpina</name>
    <dbReference type="NCBI Taxonomy" id="576137"/>
    <lineage>
        <taxon>Eukaryota</taxon>
        <taxon>Fungi</taxon>
        <taxon>Dikarya</taxon>
        <taxon>Ascomycota</taxon>
        <taxon>Pezizomycotina</taxon>
        <taxon>Leotiomycetes</taxon>
        <taxon>Helotiales</taxon>
        <taxon>Mollisiaceae</taxon>
        <taxon>Phialocephala</taxon>
        <taxon>Phialocephala fortinii species complex</taxon>
    </lineage>
</organism>
<proteinExistence type="predicted"/>
<dbReference type="PANTHER" id="PTHR33112">
    <property type="entry name" value="DOMAIN PROTEIN, PUTATIVE-RELATED"/>
    <property type="match status" value="1"/>
</dbReference>